<dbReference type="OrthoDB" id="9813511at2"/>
<feature type="domain" description="DpnD/PcfM-like C-terminal" evidence="1">
    <location>
        <begin position="5"/>
        <end position="47"/>
    </location>
</feature>
<evidence type="ECO:0000313" key="2">
    <source>
        <dbReference type="EMBL" id="SDL71118.1"/>
    </source>
</evidence>
<reference evidence="2 3" key="1">
    <citation type="submission" date="2016-10" db="EMBL/GenBank/DDBJ databases">
        <authorList>
            <person name="de Groot N.N."/>
        </authorList>
    </citation>
    <scope>NUCLEOTIDE SEQUENCE [LARGE SCALE GENOMIC DNA]</scope>
    <source>
        <strain evidence="2 3">Sb09</strain>
    </source>
</reference>
<organism evidence="2 3">
    <name type="scientific">Streptococcus equinus</name>
    <name type="common">Streptococcus bovis</name>
    <dbReference type="NCBI Taxonomy" id="1335"/>
    <lineage>
        <taxon>Bacteria</taxon>
        <taxon>Bacillati</taxon>
        <taxon>Bacillota</taxon>
        <taxon>Bacilli</taxon>
        <taxon>Lactobacillales</taxon>
        <taxon>Streptococcaceae</taxon>
        <taxon>Streptococcus</taxon>
    </lineage>
</organism>
<dbReference type="Proteomes" id="UP000183162">
    <property type="component" value="Unassembled WGS sequence"/>
</dbReference>
<dbReference type="AlphaFoldDB" id="A0A1G9MA49"/>
<dbReference type="Pfam" id="PF14207">
    <property type="entry name" value="DpnD-PcfM"/>
    <property type="match status" value="1"/>
</dbReference>
<protein>
    <submittedName>
        <fullName evidence="2">DpnD/PcfM-like protein</fullName>
    </submittedName>
</protein>
<sequence>MKTFSIEIEEVLQKVVEVEAANKNEALRIVSERYKNEEIILDENDYKGYELRVMSE</sequence>
<dbReference type="EMBL" id="FNGX01000004">
    <property type="protein sequence ID" value="SDL71118.1"/>
    <property type="molecule type" value="Genomic_DNA"/>
</dbReference>
<accession>A0A1G9MA49</accession>
<evidence type="ECO:0000259" key="1">
    <source>
        <dbReference type="Pfam" id="PF14207"/>
    </source>
</evidence>
<dbReference type="InterPro" id="IPR025575">
    <property type="entry name" value="DpnD/PcfM_C"/>
</dbReference>
<name>A0A1G9MA49_STREI</name>
<evidence type="ECO:0000313" key="3">
    <source>
        <dbReference type="Proteomes" id="UP000183162"/>
    </source>
</evidence>
<proteinExistence type="predicted"/>
<gene>
    <name evidence="2" type="ORF">SAMN05216400_1436</name>
</gene>
<dbReference type="RefSeq" id="WP_003067777.1">
    <property type="nucleotide sequence ID" value="NZ_CABKPJ010000006.1"/>
</dbReference>